<dbReference type="InterPro" id="IPR005500">
    <property type="entry name" value="DUF309"/>
</dbReference>
<organism evidence="1 2">
    <name type="scientific">Tectimicrobiota bacterium</name>
    <dbReference type="NCBI Taxonomy" id="2528274"/>
    <lineage>
        <taxon>Bacteria</taxon>
        <taxon>Pseudomonadati</taxon>
        <taxon>Nitrospinota/Tectimicrobiota group</taxon>
        <taxon>Candidatus Tectimicrobiota</taxon>
    </lineage>
</organism>
<evidence type="ECO:0000313" key="1">
    <source>
        <dbReference type="EMBL" id="MBM3226909.1"/>
    </source>
</evidence>
<gene>
    <name evidence="1" type="ORF">FJZ47_24345</name>
</gene>
<proteinExistence type="predicted"/>
<dbReference type="Proteomes" id="UP000712673">
    <property type="component" value="Unassembled WGS sequence"/>
</dbReference>
<dbReference type="Pfam" id="PF03745">
    <property type="entry name" value="DUF309"/>
    <property type="match status" value="1"/>
</dbReference>
<sequence length="133" mass="15088">MAPLDAPALAALQRGLAHFRAQDYFAAHDDWEEVWQDLSGHRRMFWQAMIQLVVGAYHFRNGNLRGCLGLWQKATQKCEALMAHADTPTPEPVLRLHSVLQATLHLVQHGDDPLAHLHTFAWTVVSEAWFTLV</sequence>
<comment type="caution">
    <text evidence="1">The sequence shown here is derived from an EMBL/GenBank/DDBJ whole genome shotgun (WGS) entry which is preliminary data.</text>
</comment>
<dbReference type="SUPFAM" id="SSF140663">
    <property type="entry name" value="TTHA0068-like"/>
    <property type="match status" value="1"/>
</dbReference>
<dbReference type="AlphaFoldDB" id="A0A937W4L2"/>
<evidence type="ECO:0000313" key="2">
    <source>
        <dbReference type="Proteomes" id="UP000712673"/>
    </source>
</evidence>
<name>A0A937W4L2_UNCTE</name>
<dbReference type="Gene3D" id="1.10.3450.10">
    <property type="entry name" value="TTHA0068-like"/>
    <property type="match status" value="1"/>
</dbReference>
<reference evidence="1" key="1">
    <citation type="submission" date="2019-03" db="EMBL/GenBank/DDBJ databases">
        <title>Lake Tanganyika Metagenome-Assembled Genomes (MAGs).</title>
        <authorList>
            <person name="Tran P."/>
        </authorList>
    </citation>
    <scope>NUCLEOTIDE SEQUENCE</scope>
    <source>
        <strain evidence="1">K_DeepCast_65m_m2_066</strain>
    </source>
</reference>
<dbReference type="PANTHER" id="PTHR34796">
    <property type="entry name" value="EXPRESSED PROTEIN"/>
    <property type="match status" value="1"/>
</dbReference>
<accession>A0A937W4L2</accession>
<dbReference type="PANTHER" id="PTHR34796:SF1">
    <property type="entry name" value="EXPRESSED PROTEIN"/>
    <property type="match status" value="1"/>
</dbReference>
<protein>
    <submittedName>
        <fullName evidence="1">DUF309 domain-containing protein</fullName>
    </submittedName>
</protein>
<dbReference type="EMBL" id="VGLS01001105">
    <property type="protein sequence ID" value="MBM3226909.1"/>
    <property type="molecule type" value="Genomic_DNA"/>
</dbReference>
<dbReference type="InterPro" id="IPR023203">
    <property type="entry name" value="TTHA0068_sf"/>
</dbReference>